<dbReference type="SMART" id="SM00972">
    <property type="entry name" value="SCPU"/>
    <property type="match status" value="1"/>
</dbReference>
<dbReference type="Pfam" id="PF05229">
    <property type="entry name" value="SCPU"/>
    <property type="match status" value="1"/>
</dbReference>
<accession>A0ABP9N944</accession>
<keyword evidence="4" id="KW-1185">Reference proteome</keyword>
<evidence type="ECO:0000313" key="4">
    <source>
        <dbReference type="Proteomes" id="UP001500171"/>
    </source>
</evidence>
<dbReference type="PANTHER" id="PTHR37089">
    <property type="entry name" value="PROTEIN U-RELATED"/>
    <property type="match status" value="1"/>
</dbReference>
<dbReference type="RefSeq" id="WP_345490714.1">
    <property type="nucleotide sequence ID" value="NZ_BAABHY010000001.1"/>
</dbReference>
<gene>
    <name evidence="3" type="ORF">GCM10023211_16150</name>
</gene>
<evidence type="ECO:0000313" key="3">
    <source>
        <dbReference type="EMBL" id="GAA5111056.1"/>
    </source>
</evidence>
<dbReference type="InterPro" id="IPR053167">
    <property type="entry name" value="Spore_coat_component"/>
</dbReference>
<evidence type="ECO:0000259" key="2">
    <source>
        <dbReference type="Pfam" id="PF05229"/>
    </source>
</evidence>
<dbReference type="Proteomes" id="UP001500171">
    <property type="component" value="Unassembled WGS sequence"/>
</dbReference>
<feature type="chain" id="PRO_5046695719" evidence="1">
    <location>
        <begin position="27"/>
        <end position="183"/>
    </location>
</feature>
<dbReference type="EMBL" id="BAABHY010000001">
    <property type="protein sequence ID" value="GAA5111056.1"/>
    <property type="molecule type" value="Genomic_DNA"/>
</dbReference>
<keyword evidence="3" id="KW-0946">Virion</keyword>
<feature type="domain" description="Spore coat protein U/FanG" evidence="2">
    <location>
        <begin position="32"/>
        <end position="179"/>
    </location>
</feature>
<evidence type="ECO:0000256" key="1">
    <source>
        <dbReference type="SAM" id="SignalP"/>
    </source>
</evidence>
<reference evidence="4" key="1">
    <citation type="journal article" date="2019" name="Int. J. Syst. Evol. Microbiol.">
        <title>The Global Catalogue of Microorganisms (GCM) 10K type strain sequencing project: providing services to taxonomists for standard genome sequencing and annotation.</title>
        <authorList>
            <consortium name="The Broad Institute Genomics Platform"/>
            <consortium name="The Broad Institute Genome Sequencing Center for Infectious Disease"/>
            <person name="Wu L."/>
            <person name="Ma J."/>
        </authorList>
    </citation>
    <scope>NUCLEOTIDE SEQUENCE [LARGE SCALE GENOMIC DNA]</scope>
    <source>
        <strain evidence="4">JCM 18050</strain>
    </source>
</reference>
<dbReference type="InterPro" id="IPR007893">
    <property type="entry name" value="Spore_coat_U/FanG"/>
</dbReference>
<comment type="caution">
    <text evidence="3">The sequence shown here is derived from an EMBL/GenBank/DDBJ whole genome shotgun (WGS) entry which is preliminary data.</text>
</comment>
<sequence length="183" mass="18807">MKFLKKPVLPIAMFSIFAMTSHQALAADSVNGTVGVTMNVTGSCLINGGQVSNGGSFGNLDFGSQISLFDTAGATVKSSGGSLLTIQCNAGSSSTPTMTLISGANDASATSSYNHAMKNGSSYINYSLYKDSGYTSVINPNDAFFSSRNDGSTETVAIYAKAVGANGLAVGLYTDTITLKIDF</sequence>
<proteinExistence type="predicted"/>
<organism evidence="3 4">
    <name type="scientific">Orbus sasakiae</name>
    <dbReference type="NCBI Taxonomy" id="1078475"/>
    <lineage>
        <taxon>Bacteria</taxon>
        <taxon>Pseudomonadati</taxon>
        <taxon>Pseudomonadota</taxon>
        <taxon>Gammaproteobacteria</taxon>
        <taxon>Orbales</taxon>
        <taxon>Orbaceae</taxon>
        <taxon>Orbus</taxon>
    </lineage>
</organism>
<feature type="signal peptide" evidence="1">
    <location>
        <begin position="1"/>
        <end position="26"/>
    </location>
</feature>
<name>A0ABP9N944_9GAMM</name>
<keyword evidence="3" id="KW-0167">Capsid protein</keyword>
<keyword evidence="1" id="KW-0732">Signal</keyword>
<protein>
    <submittedName>
        <fullName evidence="3">Spore coat protein U domain-containing protein</fullName>
    </submittedName>
</protein>